<protein>
    <submittedName>
        <fullName evidence="3">Uncharacterized protein</fullName>
    </submittedName>
</protein>
<keyword evidence="4" id="KW-1185">Reference proteome</keyword>
<name>A0A386KKG7_9CAUD</name>
<dbReference type="Proteomes" id="UP000267500">
    <property type="component" value="Segment"/>
</dbReference>
<gene>
    <name evidence="3" type="ORF">Aci011_013</name>
</gene>
<evidence type="ECO:0000256" key="1">
    <source>
        <dbReference type="SAM" id="MobiDB-lite"/>
    </source>
</evidence>
<feature type="transmembrane region" description="Helical" evidence="2">
    <location>
        <begin position="6"/>
        <end position="24"/>
    </location>
</feature>
<organism evidence="3 4">
    <name type="scientific">Acinetobacter phage vB_AbaM_B09_Aci01-1</name>
    <dbReference type="NCBI Taxonomy" id="2315466"/>
    <lineage>
        <taxon>Viruses</taxon>
        <taxon>Duplodnaviria</taxon>
        <taxon>Heunggongvirae</taxon>
        <taxon>Uroviricota</taxon>
        <taxon>Caudoviricetes</taxon>
        <taxon>Saclayvirus</taxon>
        <taxon>Saclayvirus Aci011</taxon>
    </lineage>
</organism>
<reference evidence="3 4" key="1">
    <citation type="submission" date="2018-08" db="EMBL/GenBank/DDBJ databases">
        <title>Complete genome sequence of five Acinetobacter baumannii phages from Abidjan, Cote d'Ivoire.</title>
        <authorList>
            <person name="Essoh C."/>
            <person name="Vernadet J.-P."/>
            <person name="Vergnaud G."/>
            <person name="Resch G."/>
            <person name="Pourcel C."/>
        </authorList>
    </citation>
    <scope>NUCLEOTIDE SEQUENCE [LARGE SCALE GENOMIC DNA]</scope>
</reference>
<keyword evidence="2" id="KW-0812">Transmembrane</keyword>
<accession>A0A386KKG7</accession>
<evidence type="ECO:0000256" key="2">
    <source>
        <dbReference type="SAM" id="Phobius"/>
    </source>
</evidence>
<evidence type="ECO:0000313" key="4">
    <source>
        <dbReference type="Proteomes" id="UP000267500"/>
    </source>
</evidence>
<sequence length="142" mass="14632">MGTVTSVTIIGISLIIIALIVWMLERKYTKSGIALKNATGRITVLESTADIQANAIAAVTSKVDAIGSEQTKDRIKIGGLQESKIPPTPSTQNDPAMTLLTTAAVVGTFDSPPSYSSGSCSSSDSGSSYESSSSCSSSSDSY</sequence>
<proteinExistence type="predicted"/>
<feature type="region of interest" description="Disordered" evidence="1">
    <location>
        <begin position="112"/>
        <end position="142"/>
    </location>
</feature>
<keyword evidence="2" id="KW-1133">Transmembrane helix</keyword>
<dbReference type="EMBL" id="MH800198">
    <property type="protein sequence ID" value="AYD85594.1"/>
    <property type="molecule type" value="Genomic_DNA"/>
</dbReference>
<keyword evidence="2" id="KW-0472">Membrane</keyword>
<evidence type="ECO:0000313" key="3">
    <source>
        <dbReference type="EMBL" id="AYD85594.1"/>
    </source>
</evidence>